<dbReference type="PROSITE" id="PS50006">
    <property type="entry name" value="FHA_DOMAIN"/>
    <property type="match status" value="1"/>
</dbReference>
<evidence type="ECO:0000256" key="1">
    <source>
        <dbReference type="SAM" id="MobiDB-lite"/>
    </source>
</evidence>
<feature type="compositionally biased region" description="Pro residues" evidence="1">
    <location>
        <begin position="60"/>
        <end position="83"/>
    </location>
</feature>
<dbReference type="STRING" id="1391654.AKJ09_02581"/>
<dbReference type="SMART" id="SM00240">
    <property type="entry name" value="FHA"/>
    <property type="match status" value="1"/>
</dbReference>
<evidence type="ECO:0000313" key="4">
    <source>
        <dbReference type="Proteomes" id="UP000064967"/>
    </source>
</evidence>
<name>A0A0K1PQW4_9BACT</name>
<dbReference type="SUPFAM" id="SSF49879">
    <property type="entry name" value="SMAD/FHA domain"/>
    <property type="match status" value="1"/>
</dbReference>
<dbReference type="Proteomes" id="UP000064967">
    <property type="component" value="Chromosome"/>
</dbReference>
<feature type="domain" description="FHA" evidence="2">
    <location>
        <begin position="125"/>
        <end position="175"/>
    </location>
</feature>
<accession>A0A0K1PQW4</accession>
<feature type="compositionally biased region" description="Pro residues" evidence="1">
    <location>
        <begin position="31"/>
        <end position="43"/>
    </location>
</feature>
<dbReference type="InterPro" id="IPR000253">
    <property type="entry name" value="FHA_dom"/>
</dbReference>
<evidence type="ECO:0000313" key="3">
    <source>
        <dbReference type="EMBL" id="AKU95917.1"/>
    </source>
</evidence>
<gene>
    <name evidence="3" type="ORF">AKJ09_02581</name>
</gene>
<feature type="region of interest" description="Disordered" evidence="1">
    <location>
        <begin position="18"/>
        <end position="83"/>
    </location>
</feature>
<dbReference type="KEGG" id="llu:AKJ09_02581"/>
<protein>
    <submittedName>
        <fullName evidence="3">Adenylate cyclase</fullName>
    </submittedName>
</protein>
<proteinExistence type="predicted"/>
<dbReference type="CDD" id="cd00060">
    <property type="entry name" value="FHA"/>
    <property type="match status" value="1"/>
</dbReference>
<reference evidence="3 4" key="1">
    <citation type="submission" date="2015-08" db="EMBL/GenBank/DDBJ databases">
        <authorList>
            <person name="Babu N.S."/>
            <person name="Beckwith C.J."/>
            <person name="Beseler K.G."/>
            <person name="Brison A."/>
            <person name="Carone J.V."/>
            <person name="Caskin T.P."/>
            <person name="Diamond M."/>
            <person name="Durham M.E."/>
            <person name="Foxe J.M."/>
            <person name="Go M."/>
            <person name="Henderson B.A."/>
            <person name="Jones I.B."/>
            <person name="McGettigan J.A."/>
            <person name="Micheletti S.J."/>
            <person name="Nasrallah M.E."/>
            <person name="Ortiz D."/>
            <person name="Piller C.R."/>
            <person name="Privatt S.R."/>
            <person name="Schneider S.L."/>
            <person name="Sharp S."/>
            <person name="Smith T.C."/>
            <person name="Stanton J.D."/>
            <person name="Ullery H.E."/>
            <person name="Wilson R.J."/>
            <person name="Serrano M.G."/>
            <person name="Buck G."/>
            <person name="Lee V."/>
            <person name="Wang Y."/>
            <person name="Carvalho R."/>
            <person name="Voegtly L."/>
            <person name="Shi R."/>
            <person name="Duckworth R."/>
            <person name="Johnson A."/>
            <person name="Loviza R."/>
            <person name="Walstead R."/>
            <person name="Shah Z."/>
            <person name="Kiflezghi M."/>
            <person name="Wade K."/>
            <person name="Ball S.L."/>
            <person name="Bradley K.W."/>
            <person name="Asai D.J."/>
            <person name="Bowman C.A."/>
            <person name="Russell D.A."/>
            <person name="Pope W.H."/>
            <person name="Jacobs-Sera D."/>
            <person name="Hendrix R.W."/>
            <person name="Hatfull G.F."/>
        </authorList>
    </citation>
    <scope>NUCLEOTIDE SEQUENCE [LARGE SCALE GENOMIC DNA]</scope>
    <source>
        <strain evidence="3 4">DSM 27648</strain>
    </source>
</reference>
<keyword evidence="4" id="KW-1185">Reference proteome</keyword>
<dbReference type="InterPro" id="IPR008984">
    <property type="entry name" value="SMAD_FHA_dom_sf"/>
</dbReference>
<evidence type="ECO:0000259" key="2">
    <source>
        <dbReference type="PROSITE" id="PS50006"/>
    </source>
</evidence>
<dbReference type="AlphaFoldDB" id="A0A0K1PQW4"/>
<sequence length="198" mass="21499">MDDLLEEAMVAYAKMRGHLQDEPGQPLQPSHAPPNRKPYPMPQVSPMGSMGGMGGMSGAPLPPPSRRLPTPPPRTAPMPPMGMPMPMGRPSPAPMAPPAQRMAQRTPRLVLTYDGQMFEVDKERFVLGRSKASADLRLADANVSREHAAIERIGSQYVLVDLGSTNGVQVSGERISRHSLSDGDIIAITTHEIRCSFR</sequence>
<organism evidence="3 4">
    <name type="scientific">Labilithrix luteola</name>
    <dbReference type="NCBI Taxonomy" id="1391654"/>
    <lineage>
        <taxon>Bacteria</taxon>
        <taxon>Pseudomonadati</taxon>
        <taxon>Myxococcota</taxon>
        <taxon>Polyangia</taxon>
        <taxon>Polyangiales</taxon>
        <taxon>Labilitrichaceae</taxon>
        <taxon>Labilithrix</taxon>
    </lineage>
</organism>
<dbReference type="EMBL" id="CP012333">
    <property type="protein sequence ID" value="AKU95917.1"/>
    <property type="molecule type" value="Genomic_DNA"/>
</dbReference>
<dbReference type="Pfam" id="PF00498">
    <property type="entry name" value="FHA"/>
    <property type="match status" value="1"/>
</dbReference>
<dbReference type="Gene3D" id="2.60.200.20">
    <property type="match status" value="1"/>
</dbReference>